<dbReference type="EMBL" id="JABSTQ010009167">
    <property type="protein sequence ID" value="KAG0432222.1"/>
    <property type="molecule type" value="Genomic_DNA"/>
</dbReference>
<comment type="caution">
    <text evidence="1">The sequence shown here is derived from an EMBL/GenBank/DDBJ whole genome shotgun (WGS) entry which is preliminary data.</text>
</comment>
<gene>
    <name evidence="1" type="ORF">HPB47_021021</name>
</gene>
<dbReference type="Proteomes" id="UP000805193">
    <property type="component" value="Unassembled WGS sequence"/>
</dbReference>
<keyword evidence="2" id="KW-1185">Reference proteome</keyword>
<organism evidence="1 2">
    <name type="scientific">Ixodes persulcatus</name>
    <name type="common">Taiga tick</name>
    <dbReference type="NCBI Taxonomy" id="34615"/>
    <lineage>
        <taxon>Eukaryota</taxon>
        <taxon>Metazoa</taxon>
        <taxon>Ecdysozoa</taxon>
        <taxon>Arthropoda</taxon>
        <taxon>Chelicerata</taxon>
        <taxon>Arachnida</taxon>
        <taxon>Acari</taxon>
        <taxon>Parasitiformes</taxon>
        <taxon>Ixodida</taxon>
        <taxon>Ixodoidea</taxon>
        <taxon>Ixodidae</taxon>
        <taxon>Ixodinae</taxon>
        <taxon>Ixodes</taxon>
    </lineage>
</organism>
<proteinExistence type="predicted"/>
<reference evidence="1 2" key="1">
    <citation type="journal article" date="2020" name="Cell">
        <title>Large-Scale Comparative Analyses of Tick Genomes Elucidate Their Genetic Diversity and Vector Capacities.</title>
        <authorList>
            <consortium name="Tick Genome and Microbiome Consortium (TIGMIC)"/>
            <person name="Jia N."/>
            <person name="Wang J."/>
            <person name="Shi W."/>
            <person name="Du L."/>
            <person name="Sun Y."/>
            <person name="Zhan W."/>
            <person name="Jiang J.F."/>
            <person name="Wang Q."/>
            <person name="Zhang B."/>
            <person name="Ji P."/>
            <person name="Bell-Sakyi L."/>
            <person name="Cui X.M."/>
            <person name="Yuan T.T."/>
            <person name="Jiang B.G."/>
            <person name="Yang W.F."/>
            <person name="Lam T.T."/>
            <person name="Chang Q.C."/>
            <person name="Ding S.J."/>
            <person name="Wang X.J."/>
            <person name="Zhu J.G."/>
            <person name="Ruan X.D."/>
            <person name="Zhao L."/>
            <person name="Wei J.T."/>
            <person name="Ye R.Z."/>
            <person name="Que T.C."/>
            <person name="Du C.H."/>
            <person name="Zhou Y.H."/>
            <person name="Cheng J.X."/>
            <person name="Dai P.F."/>
            <person name="Guo W.B."/>
            <person name="Han X.H."/>
            <person name="Huang E.J."/>
            <person name="Li L.F."/>
            <person name="Wei W."/>
            <person name="Gao Y.C."/>
            <person name="Liu J.Z."/>
            <person name="Shao H.Z."/>
            <person name="Wang X."/>
            <person name="Wang C.C."/>
            <person name="Yang T.C."/>
            <person name="Huo Q.B."/>
            <person name="Li W."/>
            <person name="Chen H.Y."/>
            <person name="Chen S.E."/>
            <person name="Zhou L.G."/>
            <person name="Ni X.B."/>
            <person name="Tian J.H."/>
            <person name="Sheng Y."/>
            <person name="Liu T."/>
            <person name="Pan Y.S."/>
            <person name="Xia L.Y."/>
            <person name="Li J."/>
            <person name="Zhao F."/>
            <person name="Cao W.C."/>
        </authorList>
    </citation>
    <scope>NUCLEOTIDE SEQUENCE [LARGE SCALE GENOMIC DNA]</scope>
    <source>
        <strain evidence="1">Iper-2018</strain>
    </source>
</reference>
<sequence>MTGRLLPTSGLQHAFVAFRRALAARARSRLTRRRSVSEGRELALRVGQRKNLAHPASAVPLSTAWLDPWERHRLAKIGLRRCSVGRAGAPAERRPCCGASAAGGVDSVELLVIWEPSRDASVVALRRGPHGAQAMCSLCPRLSRRKPLKTVRFDSFVDTISYCDDLAAAAAAVAPAQIKAQFSKIHQLFLKHNTAVPSSASVERLFSVAGDVF</sequence>
<evidence type="ECO:0000313" key="1">
    <source>
        <dbReference type="EMBL" id="KAG0432222.1"/>
    </source>
</evidence>
<protein>
    <submittedName>
        <fullName evidence="1">Uncharacterized protein</fullName>
    </submittedName>
</protein>
<accession>A0AC60QDP4</accession>
<name>A0AC60QDP4_IXOPE</name>
<evidence type="ECO:0000313" key="2">
    <source>
        <dbReference type="Proteomes" id="UP000805193"/>
    </source>
</evidence>